<evidence type="ECO:0000313" key="1">
    <source>
        <dbReference type="EMBL" id="MDO6119633.1"/>
    </source>
</evidence>
<organism evidence="1 2">
    <name type="scientific">Shinella curvata</name>
    <dbReference type="NCBI Taxonomy" id="1817964"/>
    <lineage>
        <taxon>Bacteria</taxon>
        <taxon>Pseudomonadati</taxon>
        <taxon>Pseudomonadota</taxon>
        <taxon>Alphaproteobacteria</taxon>
        <taxon>Hyphomicrobiales</taxon>
        <taxon>Rhizobiaceae</taxon>
        <taxon>Shinella</taxon>
    </lineage>
</organism>
<dbReference type="Proteomes" id="UP001177080">
    <property type="component" value="Unassembled WGS sequence"/>
</dbReference>
<dbReference type="EMBL" id="WHSC02000001">
    <property type="protein sequence ID" value="MDO6119633.1"/>
    <property type="molecule type" value="Genomic_DNA"/>
</dbReference>
<accession>A0ABT8X7Q2</accession>
<dbReference type="RefSeq" id="WP_244759436.1">
    <property type="nucleotide sequence ID" value="NZ_JALJCJ010000001.1"/>
</dbReference>
<proteinExistence type="predicted"/>
<protein>
    <submittedName>
        <fullName evidence="1">DUF4432 family protein</fullName>
    </submittedName>
</protein>
<dbReference type="InterPro" id="IPR027839">
    <property type="entry name" value="DUF4432"/>
</dbReference>
<name>A0ABT8X7Q2_9HYPH</name>
<reference evidence="1" key="1">
    <citation type="submission" date="2022-04" db="EMBL/GenBank/DDBJ databases">
        <title>Shinella lacus sp. nov., a novel member of the genus Shinella from water.</title>
        <authorList>
            <person name="Deng Y."/>
        </authorList>
    </citation>
    <scope>NUCLEOTIDE SEQUENCE</scope>
    <source>
        <strain evidence="1">JCM 31239</strain>
    </source>
</reference>
<sequence length="289" mass="31290">MTFALTAETPDQSFRLELTPHSALDIGSALFHGIDLAPGSAIPSDGDPRIDKALPGFLFTCGPDHIRHPVPIEGATDGQRYPLHGSLSSHPAKDILIEEDEGEVICEGRVAVSLAHGGTAELVRRWRADRRTGHITLDDTVFNSGEKAWPPFAMYHINFGTGLFDEATRLTGAMLPGGSLPWRFDEGDMAILCVPAAETAEHGWAEIAIGPIASLGGRSMVIRFRTDTLPYLQVWRNQSPGCAVLGIEPVSHRLVSREELIASGEAEAFSQGESVDYGLSFEVRQISHD</sequence>
<evidence type="ECO:0000313" key="2">
    <source>
        <dbReference type="Proteomes" id="UP001177080"/>
    </source>
</evidence>
<comment type="caution">
    <text evidence="1">The sequence shown here is derived from an EMBL/GenBank/DDBJ whole genome shotgun (WGS) entry which is preliminary data.</text>
</comment>
<dbReference type="InterPro" id="IPR014718">
    <property type="entry name" value="GH-type_carb-bd"/>
</dbReference>
<dbReference type="Gene3D" id="2.70.98.10">
    <property type="match status" value="1"/>
</dbReference>
<keyword evidence="2" id="KW-1185">Reference proteome</keyword>
<gene>
    <name evidence="1" type="ORF">GB928_000400</name>
</gene>
<dbReference type="Pfam" id="PF14486">
    <property type="entry name" value="DUF4432"/>
    <property type="match status" value="2"/>
</dbReference>